<keyword evidence="7" id="KW-0418">Kinase</keyword>
<dbReference type="STRING" id="1209989.TepRe1_0273"/>
<keyword evidence="6" id="KW-0598">Phosphotransferase system</keyword>
<dbReference type="eggNOG" id="COG3444">
    <property type="taxonomic scope" value="Bacteria"/>
</dbReference>
<evidence type="ECO:0000256" key="2">
    <source>
        <dbReference type="ARBA" id="ARBA00022448"/>
    </source>
</evidence>
<evidence type="ECO:0000256" key="5">
    <source>
        <dbReference type="ARBA" id="ARBA00022679"/>
    </source>
</evidence>
<dbReference type="KEGG" id="tep:TepRe1_0273"/>
<dbReference type="PROSITE" id="PS51101">
    <property type="entry name" value="PTS_EIIB_TYPE_4"/>
    <property type="match status" value="1"/>
</dbReference>
<gene>
    <name evidence="9" type="ordered locus">TEPIRE1_0302</name>
</gene>
<dbReference type="GO" id="GO:0008982">
    <property type="term" value="F:protein-N(PI)-phosphohistidine-sugar phosphotransferase activity"/>
    <property type="evidence" value="ECO:0007669"/>
    <property type="project" value="InterPro"/>
</dbReference>
<evidence type="ECO:0000313" key="9">
    <source>
        <dbReference type="EMBL" id="CCP24979.1"/>
    </source>
</evidence>
<feature type="domain" description="PTS EIIB type-4" evidence="8">
    <location>
        <begin position="1"/>
        <end position="158"/>
    </location>
</feature>
<keyword evidence="2" id="KW-0813">Transport</keyword>
<keyword evidence="4" id="KW-0762">Sugar transport</keyword>
<evidence type="ECO:0000256" key="6">
    <source>
        <dbReference type="ARBA" id="ARBA00022683"/>
    </source>
</evidence>
<dbReference type="AlphaFoldDB" id="F4LTE6"/>
<dbReference type="PATRIC" id="fig|1209989.3.peg.316"/>
<dbReference type="InterPro" id="IPR004720">
    <property type="entry name" value="PTS_IIB_sorbose-sp"/>
</dbReference>
<dbReference type="Pfam" id="PF03830">
    <property type="entry name" value="PTSIIB_sorb"/>
    <property type="match status" value="1"/>
</dbReference>
<dbReference type="OrthoDB" id="9788818at2"/>
<keyword evidence="3" id="KW-0963">Cytoplasm</keyword>
<dbReference type="HOGENOM" id="CLU_116175_3_0_9"/>
<keyword evidence="10" id="KW-1185">Reference proteome</keyword>
<evidence type="ECO:0000259" key="8">
    <source>
        <dbReference type="PROSITE" id="PS51101"/>
    </source>
</evidence>
<reference evidence="10" key="1">
    <citation type="journal article" date="2013" name="Genome Announc.">
        <title>First genome sequence of a syntrophic acetate-oxidizing bacterium, Tepidanaerobacter acetatoxydans strain Re1.</title>
        <authorList>
            <person name="Manzoor S."/>
            <person name="Bongcam-Rudloff E."/>
            <person name="Schnurer A."/>
            <person name="Muller B."/>
        </authorList>
    </citation>
    <scope>NUCLEOTIDE SEQUENCE [LARGE SCALE GENOMIC DNA]</scope>
    <source>
        <strain evidence="10">Re1</strain>
    </source>
</reference>
<evidence type="ECO:0000256" key="1">
    <source>
        <dbReference type="ARBA" id="ARBA00004496"/>
    </source>
</evidence>
<accession>L0RXN8</accession>
<dbReference type="GO" id="GO:0016301">
    <property type="term" value="F:kinase activity"/>
    <property type="evidence" value="ECO:0007669"/>
    <property type="project" value="UniProtKB-KW"/>
</dbReference>
<sequence>MRNIVLVRIDDRLIHGQVVTSWVKQTNANRIIIVDDTLTKDVFMKRLLKAAAPSGISVNIFTTEDAVQFLKQDPDAGENIIILAKVPEVIEALIDGGVVLNKVILGGMGAKKGRSRFNKNVSASSEEVECIRRILEKGVPMYYQMVPSEKAVDVKKII</sequence>
<comment type="subcellular location">
    <subcellularLocation>
        <location evidence="1">Cytoplasm</location>
    </subcellularLocation>
</comment>
<dbReference type="Proteomes" id="UP000010802">
    <property type="component" value="Chromosome"/>
</dbReference>
<evidence type="ECO:0000256" key="4">
    <source>
        <dbReference type="ARBA" id="ARBA00022597"/>
    </source>
</evidence>
<evidence type="ECO:0000313" key="10">
    <source>
        <dbReference type="Proteomes" id="UP000010802"/>
    </source>
</evidence>
<dbReference type="GO" id="GO:0009401">
    <property type="term" value="P:phosphoenolpyruvate-dependent sugar phosphotransferase system"/>
    <property type="evidence" value="ECO:0007669"/>
    <property type="project" value="UniProtKB-KW"/>
</dbReference>
<dbReference type="RefSeq" id="WP_013777401.1">
    <property type="nucleotide sequence ID" value="NC_015519.1"/>
</dbReference>
<dbReference type="KEGG" id="tae:TepiRe1_0302"/>
<dbReference type="GO" id="GO:0005737">
    <property type="term" value="C:cytoplasm"/>
    <property type="evidence" value="ECO:0007669"/>
    <property type="project" value="UniProtKB-SubCell"/>
</dbReference>
<dbReference type="SUPFAM" id="SSF52728">
    <property type="entry name" value="PTS IIb component"/>
    <property type="match status" value="1"/>
</dbReference>
<accession>F4LTE6</accession>
<dbReference type="EMBL" id="HF563609">
    <property type="protein sequence ID" value="CCP24979.1"/>
    <property type="molecule type" value="Genomic_DNA"/>
</dbReference>
<proteinExistence type="predicted"/>
<name>F4LTE6_TEPAE</name>
<evidence type="ECO:0000256" key="3">
    <source>
        <dbReference type="ARBA" id="ARBA00022490"/>
    </source>
</evidence>
<protein>
    <submittedName>
        <fullName evidence="9">PTS system sorbose subfamily IIB component</fullName>
    </submittedName>
</protein>
<keyword evidence="5" id="KW-0808">Transferase</keyword>
<dbReference type="InterPro" id="IPR036667">
    <property type="entry name" value="PTS_IIB_sorbose-sp_sf"/>
</dbReference>
<dbReference type="Gene3D" id="3.40.35.10">
    <property type="entry name" value="Phosphotransferase system, sorbose subfamily IIB component"/>
    <property type="match status" value="1"/>
</dbReference>
<evidence type="ECO:0000256" key="7">
    <source>
        <dbReference type="ARBA" id="ARBA00022777"/>
    </source>
</evidence>
<organism evidence="9 10">
    <name type="scientific">Tepidanaerobacter acetatoxydans (strain DSM 21804 / JCM 16047 / Re1)</name>
    <dbReference type="NCBI Taxonomy" id="1209989"/>
    <lineage>
        <taxon>Bacteria</taxon>
        <taxon>Bacillati</taxon>
        <taxon>Bacillota</taxon>
        <taxon>Clostridia</taxon>
        <taxon>Thermosediminibacterales</taxon>
        <taxon>Tepidanaerobacteraceae</taxon>
        <taxon>Tepidanaerobacter</taxon>
    </lineage>
</organism>